<name>A0A022QPB7_ERYGU</name>
<dbReference type="SUPFAM" id="SSF52047">
    <property type="entry name" value="RNI-like"/>
    <property type="match status" value="1"/>
</dbReference>
<keyword evidence="4" id="KW-1185">Reference proteome</keyword>
<dbReference type="InterPro" id="IPR057207">
    <property type="entry name" value="FBXL15_LRR"/>
</dbReference>
<proteinExistence type="predicted"/>
<evidence type="ECO:0000259" key="2">
    <source>
        <dbReference type="Pfam" id="PF25372"/>
    </source>
</evidence>
<accession>A0A022QPB7</accession>
<evidence type="ECO:0000313" key="3">
    <source>
        <dbReference type="EMBL" id="EYU28335.1"/>
    </source>
</evidence>
<feature type="region of interest" description="Disordered" evidence="1">
    <location>
        <begin position="144"/>
        <end position="165"/>
    </location>
</feature>
<dbReference type="Proteomes" id="UP000030748">
    <property type="component" value="Unassembled WGS sequence"/>
</dbReference>
<dbReference type="EMBL" id="KI631414">
    <property type="protein sequence ID" value="EYU28335.1"/>
    <property type="molecule type" value="Genomic_DNA"/>
</dbReference>
<dbReference type="AlphaFoldDB" id="A0A022QPB7"/>
<dbReference type="eggNOG" id="KOG1947">
    <property type="taxonomic scope" value="Eukaryota"/>
</dbReference>
<dbReference type="PANTHER" id="PTHR13318">
    <property type="entry name" value="PARTNER OF PAIRED, ISOFORM B-RELATED"/>
    <property type="match status" value="1"/>
</dbReference>
<dbReference type="Gene3D" id="3.80.10.10">
    <property type="entry name" value="Ribonuclease Inhibitor"/>
    <property type="match status" value="2"/>
</dbReference>
<organism evidence="3 4">
    <name type="scientific">Erythranthe guttata</name>
    <name type="common">Yellow monkey flower</name>
    <name type="synonym">Mimulus guttatus</name>
    <dbReference type="NCBI Taxonomy" id="4155"/>
    <lineage>
        <taxon>Eukaryota</taxon>
        <taxon>Viridiplantae</taxon>
        <taxon>Streptophyta</taxon>
        <taxon>Embryophyta</taxon>
        <taxon>Tracheophyta</taxon>
        <taxon>Spermatophyta</taxon>
        <taxon>Magnoliopsida</taxon>
        <taxon>eudicotyledons</taxon>
        <taxon>Gunneridae</taxon>
        <taxon>Pentapetalae</taxon>
        <taxon>asterids</taxon>
        <taxon>lamiids</taxon>
        <taxon>Lamiales</taxon>
        <taxon>Phrymaceae</taxon>
        <taxon>Erythranthe</taxon>
    </lineage>
</organism>
<feature type="domain" description="F-box/LRR-repeat protein 15-like leucin rich repeat" evidence="2">
    <location>
        <begin position="523"/>
        <end position="705"/>
    </location>
</feature>
<dbReference type="GO" id="GO:0019005">
    <property type="term" value="C:SCF ubiquitin ligase complex"/>
    <property type="evidence" value="ECO:0000318"/>
    <property type="project" value="GO_Central"/>
</dbReference>
<evidence type="ECO:0000256" key="1">
    <source>
        <dbReference type="SAM" id="MobiDB-lite"/>
    </source>
</evidence>
<feature type="region of interest" description="Disordered" evidence="1">
    <location>
        <begin position="178"/>
        <end position="201"/>
    </location>
</feature>
<dbReference type="Pfam" id="PF25372">
    <property type="entry name" value="DUF7885"/>
    <property type="match status" value="1"/>
</dbReference>
<protein>
    <recommendedName>
        <fullName evidence="2">F-box/LRR-repeat protein 15-like leucin rich repeat domain-containing protein</fullName>
    </recommendedName>
</protein>
<gene>
    <name evidence="3" type="ORF">MIMGU_mgv1a001385mg</name>
</gene>
<dbReference type="SMART" id="SM00367">
    <property type="entry name" value="LRR_CC"/>
    <property type="match status" value="6"/>
</dbReference>
<dbReference type="InterPro" id="IPR032675">
    <property type="entry name" value="LRR_dom_sf"/>
</dbReference>
<evidence type="ECO:0000313" key="4">
    <source>
        <dbReference type="Proteomes" id="UP000030748"/>
    </source>
</evidence>
<dbReference type="GO" id="GO:0031146">
    <property type="term" value="P:SCF-dependent proteasomal ubiquitin-dependent protein catabolic process"/>
    <property type="evidence" value="ECO:0000318"/>
    <property type="project" value="GO_Central"/>
</dbReference>
<reference evidence="3 4" key="1">
    <citation type="journal article" date="2013" name="Proc. Natl. Acad. Sci. U.S.A.">
        <title>Fine-scale variation in meiotic recombination in Mimulus inferred from population shotgun sequencing.</title>
        <authorList>
            <person name="Hellsten U."/>
            <person name="Wright K.M."/>
            <person name="Jenkins J."/>
            <person name="Shu S."/>
            <person name="Yuan Y."/>
            <person name="Wessler S.R."/>
            <person name="Schmutz J."/>
            <person name="Willis J.H."/>
            <person name="Rokhsar D.S."/>
        </authorList>
    </citation>
    <scope>NUCLEOTIDE SEQUENCE [LARGE SCALE GENOMIC DNA]</scope>
    <source>
        <strain evidence="4">cv. DUN x IM62</strain>
    </source>
</reference>
<sequence length="827" mass="89697">MVSESGTAPRRSVRLAKKVAASDCLENVDSVSGKRKKVVGSSVNGEFGVRGLETRDLDLELGVDMVTDKEEFENGESLAKVESSDDMETPLLEAVNNGRRKRKLCSTVKSLGYESGERTEVESVFLSLRSGKKVVKREMENRNGCAGKSVEGTDNSKESDIPQSGCVPEEIKCTKSVASIEKNENDSPKGRRYSGAEKGKGKVGSVINGSVCVDLKLDGVVGLSPGGAHCDPVKLPKSPDSEEVVEDKGSIRIDTGVKTRGRLSKEEKGKLKIEIKAASSSGTNTSELIIQNVSDSSVSATLHAAANESLPGGSQVREADVNGNDAGRVHRERFRNFARRNASRFAHFSPHEEFGNNAPVGGIQIPVPEADNGLEDWPGPFSTAIKIINDGKRRGASTDKSGAVELKWIPKMQELRKSQKHVPSLQELCLSILAKNADAITSLDFVPDVLRHKICWFLCDNRKMDSHFLELLVHGSPTEIRVRDCSWLSEELFTKTFEGCNASKLTVFQFDQGGACLPDYTLYATLARSTNSLPALTTVSLKGAYRLSDAGLNTLVSAAHSLKSIDISQCPMLTSDGICSLANSLQLVLRELYIDNCHGIDAMSILPALLKLENLEVLSLAGIQTVCDDFVSKFVSIHGCRMKELVLADCIELTDSSIKVIGDTCSKLRAIDLSNLCKLTDISIGHLANGCRAIQMLKFCRNAFSDEAIAAYLDVRGALLNDLSLNNVIQVSNHTALSLARNCRNLRSLDLSWCRNLTNEALGLVVDSCSSLEVLKLFGCTQVTNVFLDGHSNSEVKLIGLKMTPVFKHIDVPDFLLGPLRYSSISV</sequence>
<dbReference type="STRING" id="4155.A0A022QPB7"/>
<dbReference type="InterPro" id="IPR006553">
    <property type="entry name" value="Leu-rich_rpt_Cys-con_subtyp"/>
</dbReference>
<feature type="compositionally biased region" description="Basic and acidic residues" evidence="1">
    <location>
        <begin position="181"/>
        <end position="200"/>
    </location>
</feature>
<dbReference type="PANTHER" id="PTHR13318:SF101">
    <property type="entry name" value="F-BOX_LRR PROTEIN"/>
    <property type="match status" value="1"/>
</dbReference>